<dbReference type="InterPro" id="IPR039289">
    <property type="entry name" value="CHCHD4"/>
</dbReference>
<dbReference type="STRING" id="225164.V4ARA3"/>
<keyword evidence="6" id="KW-0496">Mitochondrion</keyword>
<dbReference type="EMBL" id="KB201523">
    <property type="protein sequence ID" value="ESO96236.1"/>
    <property type="molecule type" value="Genomic_DNA"/>
</dbReference>
<keyword evidence="3" id="KW-0653">Protein transport</keyword>
<dbReference type="PANTHER" id="PTHR21622">
    <property type="entry name" value="COILED-COIL-HELIX-COILED-COIL-HELIX DOMAIN CONTAINING 4"/>
    <property type="match status" value="1"/>
</dbReference>
<evidence type="ECO:0000256" key="7">
    <source>
        <dbReference type="ARBA" id="ARBA00023157"/>
    </source>
</evidence>
<dbReference type="HOGENOM" id="CLU_127296_1_0_1"/>
<dbReference type="AlphaFoldDB" id="V4ARA3"/>
<organism evidence="9 10">
    <name type="scientific">Lottia gigantea</name>
    <name type="common">Giant owl limpet</name>
    <dbReference type="NCBI Taxonomy" id="225164"/>
    <lineage>
        <taxon>Eukaryota</taxon>
        <taxon>Metazoa</taxon>
        <taxon>Spiralia</taxon>
        <taxon>Lophotrochozoa</taxon>
        <taxon>Mollusca</taxon>
        <taxon>Gastropoda</taxon>
        <taxon>Patellogastropoda</taxon>
        <taxon>Lottioidea</taxon>
        <taxon>Lottiidae</taxon>
        <taxon>Lottia</taxon>
    </lineage>
</organism>
<dbReference type="RefSeq" id="XP_009053084.1">
    <property type="nucleotide sequence ID" value="XM_009054836.1"/>
</dbReference>
<dbReference type="OrthoDB" id="7481291at2759"/>
<proteinExistence type="predicted"/>
<dbReference type="Gene3D" id="1.10.287.2900">
    <property type="match status" value="1"/>
</dbReference>
<keyword evidence="10" id="KW-1185">Reference proteome</keyword>
<dbReference type="GeneID" id="20245828"/>
<sequence length="130" mass="14737">MSSSAYCREEGKDKMIFTTEEELSKPSTALIDIDTYETDEKGPVLDNGEINFHCTCAGTMFSGPCNIEIREFLTCSNKDKSPEKCMEQFEAMFNCELDYPEIYDIKDKLEGVDDKASKTVKELDPETKES</sequence>
<evidence type="ECO:0000313" key="9">
    <source>
        <dbReference type="EMBL" id="ESO96236.1"/>
    </source>
</evidence>
<keyword evidence="5" id="KW-0811">Translocation</keyword>
<evidence type="ECO:0000256" key="8">
    <source>
        <dbReference type="ARBA" id="ARBA00023284"/>
    </source>
</evidence>
<evidence type="ECO:0000256" key="6">
    <source>
        <dbReference type="ARBA" id="ARBA00023128"/>
    </source>
</evidence>
<dbReference type="GO" id="GO:0045041">
    <property type="term" value="P:protein import into mitochondrial intermembrane space"/>
    <property type="evidence" value="ECO:0007669"/>
    <property type="project" value="InterPro"/>
</dbReference>
<keyword evidence="4" id="KW-0560">Oxidoreductase</keyword>
<evidence type="ECO:0000256" key="2">
    <source>
        <dbReference type="ARBA" id="ARBA00022448"/>
    </source>
</evidence>
<name>V4ARA3_LOTGI</name>
<dbReference type="GO" id="GO:0015035">
    <property type="term" value="F:protein-disulfide reductase activity"/>
    <property type="evidence" value="ECO:0007669"/>
    <property type="project" value="InterPro"/>
</dbReference>
<gene>
    <name evidence="9" type="ORF">LOTGIDRAFT_205410</name>
</gene>
<evidence type="ECO:0000256" key="5">
    <source>
        <dbReference type="ARBA" id="ARBA00023010"/>
    </source>
</evidence>
<comment type="subcellular location">
    <subcellularLocation>
        <location evidence="1">Mitochondrion</location>
    </subcellularLocation>
</comment>
<protein>
    <recommendedName>
        <fullName evidence="11">CHCH domain-containing protein</fullName>
    </recommendedName>
</protein>
<evidence type="ECO:0000256" key="1">
    <source>
        <dbReference type="ARBA" id="ARBA00004173"/>
    </source>
</evidence>
<evidence type="ECO:0000313" key="10">
    <source>
        <dbReference type="Proteomes" id="UP000030746"/>
    </source>
</evidence>
<evidence type="ECO:0000256" key="3">
    <source>
        <dbReference type="ARBA" id="ARBA00022927"/>
    </source>
</evidence>
<keyword evidence="8" id="KW-0676">Redox-active center</keyword>
<dbReference type="PANTHER" id="PTHR21622:SF0">
    <property type="entry name" value="COILED-COIL-HELIX-COILED-COIL-HELIX DOMAIN CONTAINING 4"/>
    <property type="match status" value="1"/>
</dbReference>
<evidence type="ECO:0008006" key="11">
    <source>
        <dbReference type="Google" id="ProtNLM"/>
    </source>
</evidence>
<dbReference type="GO" id="GO:0005758">
    <property type="term" value="C:mitochondrial intermembrane space"/>
    <property type="evidence" value="ECO:0007669"/>
    <property type="project" value="TreeGrafter"/>
</dbReference>
<keyword evidence="2" id="KW-0813">Transport</keyword>
<dbReference type="KEGG" id="lgi:LOTGIDRAFT_205410"/>
<dbReference type="PROSITE" id="PS51808">
    <property type="entry name" value="CHCH"/>
    <property type="match status" value="1"/>
</dbReference>
<reference evidence="9 10" key="1">
    <citation type="journal article" date="2013" name="Nature">
        <title>Insights into bilaterian evolution from three spiralian genomes.</title>
        <authorList>
            <person name="Simakov O."/>
            <person name="Marletaz F."/>
            <person name="Cho S.J."/>
            <person name="Edsinger-Gonzales E."/>
            <person name="Havlak P."/>
            <person name="Hellsten U."/>
            <person name="Kuo D.H."/>
            <person name="Larsson T."/>
            <person name="Lv J."/>
            <person name="Arendt D."/>
            <person name="Savage R."/>
            <person name="Osoegawa K."/>
            <person name="de Jong P."/>
            <person name="Grimwood J."/>
            <person name="Chapman J.A."/>
            <person name="Shapiro H."/>
            <person name="Aerts A."/>
            <person name="Otillar R.P."/>
            <person name="Terry A.Y."/>
            <person name="Boore J.L."/>
            <person name="Grigoriev I.V."/>
            <person name="Lindberg D.R."/>
            <person name="Seaver E.C."/>
            <person name="Weisblat D.A."/>
            <person name="Putnam N.H."/>
            <person name="Rokhsar D.S."/>
        </authorList>
    </citation>
    <scope>NUCLEOTIDE SEQUENCE [LARGE SCALE GENOMIC DNA]</scope>
</reference>
<dbReference type="OMA" id="ILGPCGE"/>
<keyword evidence="7" id="KW-1015">Disulfide bond</keyword>
<evidence type="ECO:0000256" key="4">
    <source>
        <dbReference type="ARBA" id="ARBA00023002"/>
    </source>
</evidence>
<dbReference type="CTD" id="20245828"/>
<accession>V4ARA3</accession>
<dbReference type="Proteomes" id="UP000030746">
    <property type="component" value="Unassembled WGS sequence"/>
</dbReference>